<proteinExistence type="inferred from homology"/>
<feature type="signal peptide" evidence="8">
    <location>
        <begin position="1"/>
        <end position="25"/>
    </location>
</feature>
<dbReference type="CDD" id="cd00317">
    <property type="entry name" value="cyclophilin"/>
    <property type="match status" value="1"/>
</dbReference>
<dbReference type="EC" id="5.2.1.8" evidence="3 6"/>
<dbReference type="PANTHER" id="PTHR45625:SF4">
    <property type="entry name" value="PEPTIDYLPROLYL ISOMERASE DOMAIN AND WD REPEAT-CONTAINING PROTEIN 1"/>
    <property type="match status" value="1"/>
</dbReference>
<comment type="caution">
    <text evidence="11">The sequence shown here is derived from an EMBL/GenBank/DDBJ whole genome shotgun (WGS) entry which is preliminary data.</text>
</comment>
<keyword evidence="5 6" id="KW-0413">Isomerase</keyword>
<dbReference type="Pfam" id="PF00254">
    <property type="entry name" value="FKBP_C"/>
    <property type="match status" value="1"/>
</dbReference>
<evidence type="ECO:0000313" key="11">
    <source>
        <dbReference type="EMBL" id="MBD0836481.1"/>
    </source>
</evidence>
<feature type="domain" description="PPIase cyclophilin-type" evidence="10">
    <location>
        <begin position="43"/>
        <end position="195"/>
    </location>
</feature>
<dbReference type="PROSITE" id="PS50072">
    <property type="entry name" value="CSA_PPIASE_2"/>
    <property type="match status" value="1"/>
</dbReference>
<sequence length="375" mass="41601">MNPLKISIKLLFIVTLITNLTSCKAQYPELEDGMYAEFVTSKGIMVAKLAYDKTPVTVANFVSLAEGTNTMVDKQFKGKKFYNGTTFHRVIDSFMIQGGDPYGNGSGGPGYKFSDEFSPELKHDKAGILSMANSGPNTNGSQFFITDKPTPFLDNKHSVFGELVIGLDVEDSISKVKTGMMDAPIDTVYIKELNIIRKGKEAKRFDAPDIFVNHFIEAERLEKEKAAKMEALLKETKERFEQQKAEATTLPSGLKYYISKKGDGNKLPSTAIILTDYSLYMEDGKLFDTSKLELAEAHEIVNPGKRDAGMYRPIEAEISPDARMIPGFKEGLQQLSVGDKATLFIPYHLGYGEMGNRGIPPRANLIFEVEIIEAL</sequence>
<dbReference type="Pfam" id="PF00160">
    <property type="entry name" value="Pro_isomerase"/>
    <property type="match status" value="1"/>
</dbReference>
<dbReference type="InterPro" id="IPR044666">
    <property type="entry name" value="Cyclophilin_A-like"/>
</dbReference>
<dbReference type="PANTHER" id="PTHR45625">
    <property type="entry name" value="PEPTIDYL-PROLYL CIS-TRANS ISOMERASE-RELATED"/>
    <property type="match status" value="1"/>
</dbReference>
<protein>
    <recommendedName>
        <fullName evidence="3 6">peptidylprolyl isomerase</fullName>
        <ecNumber evidence="3 6">5.2.1.8</ecNumber>
    </recommendedName>
</protein>
<keyword evidence="4 6" id="KW-0697">Rotamase</keyword>
<gene>
    <name evidence="11" type="ORF">ICJ84_13645</name>
</gene>
<comment type="catalytic activity">
    <reaction evidence="1 6">
        <text>[protein]-peptidylproline (omega=180) = [protein]-peptidylproline (omega=0)</text>
        <dbReference type="Rhea" id="RHEA:16237"/>
        <dbReference type="Rhea" id="RHEA-COMP:10747"/>
        <dbReference type="Rhea" id="RHEA-COMP:10748"/>
        <dbReference type="ChEBI" id="CHEBI:83833"/>
        <dbReference type="ChEBI" id="CHEBI:83834"/>
        <dbReference type="EC" id="5.2.1.8"/>
    </reaction>
</comment>
<dbReference type="PRINTS" id="PR00153">
    <property type="entry name" value="CSAPPISMRASE"/>
</dbReference>
<dbReference type="InterPro" id="IPR029000">
    <property type="entry name" value="Cyclophilin-like_dom_sf"/>
</dbReference>
<evidence type="ECO:0000256" key="7">
    <source>
        <dbReference type="SAM" id="Coils"/>
    </source>
</evidence>
<evidence type="ECO:0000256" key="5">
    <source>
        <dbReference type="ARBA" id="ARBA00023235"/>
    </source>
</evidence>
<dbReference type="Proteomes" id="UP000602057">
    <property type="component" value="Unassembled WGS sequence"/>
</dbReference>
<dbReference type="InterPro" id="IPR020892">
    <property type="entry name" value="Cyclophilin-type_PPIase_CS"/>
</dbReference>
<dbReference type="GO" id="GO:0003755">
    <property type="term" value="F:peptidyl-prolyl cis-trans isomerase activity"/>
    <property type="evidence" value="ECO:0007669"/>
    <property type="project" value="UniProtKB-KW"/>
</dbReference>
<dbReference type="SUPFAM" id="SSF54534">
    <property type="entry name" value="FKBP-like"/>
    <property type="match status" value="1"/>
</dbReference>
<dbReference type="InterPro" id="IPR046357">
    <property type="entry name" value="PPIase_dom_sf"/>
</dbReference>
<dbReference type="SUPFAM" id="SSF50891">
    <property type="entry name" value="Cyclophilin-like"/>
    <property type="match status" value="1"/>
</dbReference>
<comment type="similarity">
    <text evidence="2">Belongs to the cyclophilin-type PPIase family.</text>
</comment>
<accession>A0A8J6QKV7</accession>
<feature type="chain" id="PRO_5035145345" description="peptidylprolyl isomerase" evidence="8">
    <location>
        <begin position="26"/>
        <end position="375"/>
    </location>
</feature>
<reference evidence="11" key="1">
    <citation type="journal article" date="2013" name="Int. J. Syst. Evol. Microbiol.">
        <title>Aestuariibaculum suncheonense gen. nov., sp. nov., a marine bacterium of the family Flavobacteriaceae isolated from a tidal flat and emended descriptions of the genera Gaetbulibacter and Tamlana.</title>
        <authorList>
            <person name="Jeong S.H."/>
            <person name="Park M.S."/>
            <person name="Jin H.M."/>
            <person name="Lee K."/>
            <person name="Park W."/>
            <person name="Jeon C.O."/>
        </authorList>
    </citation>
    <scope>NUCLEOTIDE SEQUENCE</scope>
    <source>
        <strain evidence="11">SC17</strain>
    </source>
</reference>
<keyword evidence="7" id="KW-0175">Coiled coil</keyword>
<evidence type="ECO:0000256" key="8">
    <source>
        <dbReference type="SAM" id="SignalP"/>
    </source>
</evidence>
<organism evidence="11 12">
    <name type="scientific">Aestuariibaculum suncheonense</name>
    <dbReference type="NCBI Taxonomy" id="1028745"/>
    <lineage>
        <taxon>Bacteria</taxon>
        <taxon>Pseudomonadati</taxon>
        <taxon>Bacteroidota</taxon>
        <taxon>Flavobacteriia</taxon>
        <taxon>Flavobacteriales</taxon>
        <taxon>Flavobacteriaceae</taxon>
    </lineage>
</organism>
<dbReference type="InterPro" id="IPR001179">
    <property type="entry name" value="PPIase_FKBP_dom"/>
</dbReference>
<evidence type="ECO:0000256" key="2">
    <source>
        <dbReference type="ARBA" id="ARBA00007365"/>
    </source>
</evidence>
<evidence type="ECO:0000256" key="1">
    <source>
        <dbReference type="ARBA" id="ARBA00000971"/>
    </source>
</evidence>
<evidence type="ECO:0000313" key="12">
    <source>
        <dbReference type="Proteomes" id="UP000602057"/>
    </source>
</evidence>
<feature type="domain" description="PPIase FKBP-type" evidence="9">
    <location>
        <begin position="270"/>
        <end position="375"/>
    </location>
</feature>
<feature type="coiled-coil region" evidence="7">
    <location>
        <begin position="218"/>
        <end position="246"/>
    </location>
</feature>
<dbReference type="PROSITE" id="PS00170">
    <property type="entry name" value="CSA_PPIASE_1"/>
    <property type="match status" value="1"/>
</dbReference>
<dbReference type="Gene3D" id="3.10.50.40">
    <property type="match status" value="1"/>
</dbReference>
<evidence type="ECO:0000256" key="6">
    <source>
        <dbReference type="PROSITE-ProRule" id="PRU00277"/>
    </source>
</evidence>
<name>A0A8J6QKV7_9FLAO</name>
<dbReference type="Gene3D" id="2.40.100.10">
    <property type="entry name" value="Cyclophilin-like"/>
    <property type="match status" value="1"/>
</dbReference>
<evidence type="ECO:0000256" key="4">
    <source>
        <dbReference type="ARBA" id="ARBA00023110"/>
    </source>
</evidence>
<dbReference type="GO" id="GO:0006457">
    <property type="term" value="P:protein folding"/>
    <property type="evidence" value="ECO:0007669"/>
    <property type="project" value="InterPro"/>
</dbReference>
<evidence type="ECO:0000256" key="3">
    <source>
        <dbReference type="ARBA" id="ARBA00013194"/>
    </source>
</evidence>
<dbReference type="InterPro" id="IPR002130">
    <property type="entry name" value="Cyclophilin-type_PPIase_dom"/>
</dbReference>
<dbReference type="RefSeq" id="WP_188216972.1">
    <property type="nucleotide sequence ID" value="NZ_BAABGH010000002.1"/>
</dbReference>
<dbReference type="AlphaFoldDB" id="A0A8J6QKV7"/>
<keyword evidence="8" id="KW-0732">Signal</keyword>
<evidence type="ECO:0000259" key="10">
    <source>
        <dbReference type="PROSITE" id="PS50072"/>
    </source>
</evidence>
<dbReference type="EMBL" id="JACVXC010000005">
    <property type="protein sequence ID" value="MBD0836481.1"/>
    <property type="molecule type" value="Genomic_DNA"/>
</dbReference>
<evidence type="ECO:0000259" key="9">
    <source>
        <dbReference type="PROSITE" id="PS50059"/>
    </source>
</evidence>
<reference evidence="11" key="2">
    <citation type="submission" date="2020-09" db="EMBL/GenBank/DDBJ databases">
        <authorList>
            <person name="Wu Z."/>
        </authorList>
    </citation>
    <scope>NUCLEOTIDE SEQUENCE</scope>
    <source>
        <strain evidence="11">SC17</strain>
    </source>
</reference>
<dbReference type="PROSITE" id="PS50059">
    <property type="entry name" value="FKBP_PPIASE"/>
    <property type="match status" value="1"/>
</dbReference>
<keyword evidence="12" id="KW-1185">Reference proteome</keyword>